<dbReference type="InterPro" id="IPR035965">
    <property type="entry name" value="PAS-like_dom_sf"/>
</dbReference>
<dbReference type="Gene3D" id="3.30.450.20">
    <property type="entry name" value="PAS domain"/>
    <property type="match status" value="1"/>
</dbReference>
<keyword evidence="4" id="KW-0548">Nucleotidyltransferase</keyword>
<dbReference type="Pfam" id="PF00990">
    <property type="entry name" value="GGDEF"/>
    <property type="match status" value="1"/>
</dbReference>
<organism evidence="4 5">
    <name type="scientific">Celerinatantimonas yamalensis</name>
    <dbReference type="NCBI Taxonomy" id="559956"/>
    <lineage>
        <taxon>Bacteria</taxon>
        <taxon>Pseudomonadati</taxon>
        <taxon>Pseudomonadota</taxon>
        <taxon>Gammaproteobacteria</taxon>
        <taxon>Celerinatantimonadaceae</taxon>
        <taxon>Celerinatantimonas</taxon>
    </lineage>
</organism>
<dbReference type="PROSITE" id="PS50887">
    <property type="entry name" value="GGDEF"/>
    <property type="match status" value="1"/>
</dbReference>
<feature type="domain" description="GGDEF" evidence="3">
    <location>
        <begin position="206"/>
        <end position="338"/>
    </location>
</feature>
<dbReference type="EMBL" id="JBEQCT010000002">
    <property type="protein sequence ID" value="MFM2484706.1"/>
    <property type="molecule type" value="Genomic_DNA"/>
</dbReference>
<dbReference type="CDD" id="cd01949">
    <property type="entry name" value="GGDEF"/>
    <property type="match status" value="1"/>
</dbReference>
<dbReference type="InterPro" id="IPR001610">
    <property type="entry name" value="PAC"/>
</dbReference>
<evidence type="ECO:0000313" key="5">
    <source>
        <dbReference type="Proteomes" id="UP001629953"/>
    </source>
</evidence>
<dbReference type="CDD" id="cd14686">
    <property type="entry name" value="bZIP"/>
    <property type="match status" value="1"/>
</dbReference>
<dbReference type="PANTHER" id="PTHR44757">
    <property type="entry name" value="DIGUANYLATE CYCLASE DGCP"/>
    <property type="match status" value="1"/>
</dbReference>
<evidence type="ECO:0000256" key="1">
    <source>
        <dbReference type="SAM" id="Coils"/>
    </source>
</evidence>
<dbReference type="CDD" id="cd00130">
    <property type="entry name" value="PAS"/>
    <property type="match status" value="1"/>
</dbReference>
<dbReference type="InterPro" id="IPR052155">
    <property type="entry name" value="Biofilm_reg_signaling"/>
</dbReference>
<feature type="domain" description="PAC" evidence="2">
    <location>
        <begin position="123"/>
        <end position="176"/>
    </location>
</feature>
<dbReference type="InterPro" id="IPR000014">
    <property type="entry name" value="PAS"/>
</dbReference>
<dbReference type="InterPro" id="IPR000700">
    <property type="entry name" value="PAS-assoc_C"/>
</dbReference>
<dbReference type="InterPro" id="IPR000160">
    <property type="entry name" value="GGDEF_dom"/>
</dbReference>
<dbReference type="InterPro" id="IPR043128">
    <property type="entry name" value="Rev_trsase/Diguanyl_cyclase"/>
</dbReference>
<dbReference type="Pfam" id="PF08447">
    <property type="entry name" value="PAS_3"/>
    <property type="match status" value="1"/>
</dbReference>
<dbReference type="Gene3D" id="3.30.70.270">
    <property type="match status" value="1"/>
</dbReference>
<feature type="coiled-coil region" evidence="1">
    <location>
        <begin position="15"/>
        <end position="56"/>
    </location>
</feature>
<dbReference type="PROSITE" id="PS50113">
    <property type="entry name" value="PAC"/>
    <property type="match status" value="1"/>
</dbReference>
<protein>
    <submittedName>
        <fullName evidence="4">Sensor domain-containing diguanylate cyclase</fullName>
        <ecNumber evidence="4">2.7.7.65</ecNumber>
    </submittedName>
</protein>
<comment type="caution">
    <text evidence="4">The sequence shown here is derived from an EMBL/GenBank/DDBJ whole genome shotgun (WGS) entry which is preliminary data.</text>
</comment>
<keyword evidence="5" id="KW-1185">Reference proteome</keyword>
<dbReference type="PANTHER" id="PTHR44757:SF2">
    <property type="entry name" value="BIOFILM ARCHITECTURE MAINTENANCE PROTEIN MBAA"/>
    <property type="match status" value="1"/>
</dbReference>
<dbReference type="NCBIfam" id="TIGR00229">
    <property type="entry name" value="sensory_box"/>
    <property type="match status" value="1"/>
</dbReference>
<dbReference type="EC" id="2.7.7.65" evidence="4"/>
<evidence type="ECO:0000313" key="4">
    <source>
        <dbReference type="EMBL" id="MFM2484706.1"/>
    </source>
</evidence>
<evidence type="ECO:0000259" key="3">
    <source>
        <dbReference type="PROSITE" id="PS50887"/>
    </source>
</evidence>
<dbReference type="SMART" id="SM00267">
    <property type="entry name" value="GGDEF"/>
    <property type="match status" value="1"/>
</dbReference>
<dbReference type="Proteomes" id="UP001629953">
    <property type="component" value="Unassembled WGS sequence"/>
</dbReference>
<sequence>MKKKLQDIPKKSMIVDSDLQRLITLERENDRLADENERLKREKSRLEEKLKAALDGTGICLWEQHIPTGKLTIFNMEWGKMLGFSASELDATVDIWKSKLHPDDYLDVVANLQAHLNGQSESYQVVHRMLHKNGSHSWVSDRGRIVEYDDQGCPLRMMGTHIDITQEKRYELELAKRAHSDPLTNLLNRNAFKQIFANLATQMKNHDGALVFIDLDNFKCVNDRLGHKAGDSVLLEVANWLQSDAPPKAKIARLGGDEFMFLCIDVCQADLIRSVECLLSRVQLPIRLENGEVTIGLSIGICQFVLGDANFDMAYEKADHAMYQVKHHGKNNFHLVRM</sequence>
<evidence type="ECO:0000259" key="2">
    <source>
        <dbReference type="PROSITE" id="PS50113"/>
    </source>
</evidence>
<keyword evidence="4" id="KW-0808">Transferase</keyword>
<accession>A0ABW9G4W6</accession>
<gene>
    <name evidence="4" type="ORF">ABUE30_06455</name>
</gene>
<dbReference type="SMART" id="SM00086">
    <property type="entry name" value="PAC"/>
    <property type="match status" value="1"/>
</dbReference>
<dbReference type="SUPFAM" id="SSF55073">
    <property type="entry name" value="Nucleotide cyclase"/>
    <property type="match status" value="1"/>
</dbReference>
<proteinExistence type="predicted"/>
<dbReference type="InterPro" id="IPR013655">
    <property type="entry name" value="PAS_fold_3"/>
</dbReference>
<dbReference type="SUPFAM" id="SSF55785">
    <property type="entry name" value="PYP-like sensor domain (PAS domain)"/>
    <property type="match status" value="1"/>
</dbReference>
<keyword evidence="1" id="KW-0175">Coiled coil</keyword>
<name>A0ABW9G4W6_9GAMM</name>
<reference evidence="4 5" key="1">
    <citation type="journal article" date="2013" name="Int. J. Syst. Evol. Microbiol.">
        <title>Celerinatantimonas yamalensis sp. nov., a cold-adapted diazotrophic bacterium from a cold permafrost brine.</title>
        <authorList>
            <person name="Shcherbakova V."/>
            <person name="Chuvilskaya N."/>
            <person name="Rivkina E."/>
            <person name="Demidov N."/>
            <person name="Uchaeva V."/>
            <person name="Suetin S."/>
            <person name="Suzina N."/>
            <person name="Gilichinsky D."/>
        </authorList>
    </citation>
    <scope>NUCLEOTIDE SEQUENCE [LARGE SCALE GENOMIC DNA]</scope>
    <source>
        <strain evidence="4 5">C7</strain>
    </source>
</reference>
<dbReference type="GO" id="GO:0052621">
    <property type="term" value="F:diguanylate cyclase activity"/>
    <property type="evidence" value="ECO:0007669"/>
    <property type="project" value="UniProtKB-EC"/>
</dbReference>
<dbReference type="InterPro" id="IPR029787">
    <property type="entry name" value="Nucleotide_cyclase"/>
</dbReference>
<dbReference type="NCBIfam" id="TIGR00254">
    <property type="entry name" value="GGDEF"/>
    <property type="match status" value="1"/>
</dbReference>